<keyword evidence="4" id="KW-1185">Reference proteome</keyword>
<feature type="region of interest" description="Disordered" evidence="1">
    <location>
        <begin position="42"/>
        <end position="143"/>
    </location>
</feature>
<proteinExistence type="predicted"/>
<feature type="signal peptide" evidence="2">
    <location>
        <begin position="1"/>
        <end position="15"/>
    </location>
</feature>
<feature type="compositionally biased region" description="Polar residues" evidence="1">
    <location>
        <begin position="100"/>
        <end position="110"/>
    </location>
</feature>
<dbReference type="Proteomes" id="UP000030745">
    <property type="component" value="Unassembled WGS sequence"/>
</dbReference>
<reference evidence="3 4" key="1">
    <citation type="journal article" date="2013" name="PLoS Genet.">
        <title>Distinctive expansion of potential virulence genes in the genome of the oomycete fish pathogen Saprolegnia parasitica.</title>
        <authorList>
            <person name="Jiang R.H."/>
            <person name="de Bruijn I."/>
            <person name="Haas B.J."/>
            <person name="Belmonte R."/>
            <person name="Lobach L."/>
            <person name="Christie J."/>
            <person name="van den Ackerveken G."/>
            <person name="Bottin A."/>
            <person name="Bulone V."/>
            <person name="Diaz-Moreno S.M."/>
            <person name="Dumas B."/>
            <person name="Fan L."/>
            <person name="Gaulin E."/>
            <person name="Govers F."/>
            <person name="Grenville-Briggs L.J."/>
            <person name="Horner N.R."/>
            <person name="Levin J.Z."/>
            <person name="Mammella M."/>
            <person name="Meijer H.J."/>
            <person name="Morris P."/>
            <person name="Nusbaum C."/>
            <person name="Oome S."/>
            <person name="Phillips A.J."/>
            <person name="van Rooyen D."/>
            <person name="Rzeszutek E."/>
            <person name="Saraiva M."/>
            <person name="Secombes C.J."/>
            <person name="Seidl M.F."/>
            <person name="Snel B."/>
            <person name="Stassen J.H."/>
            <person name="Sykes S."/>
            <person name="Tripathy S."/>
            <person name="van den Berg H."/>
            <person name="Vega-Arreguin J.C."/>
            <person name="Wawra S."/>
            <person name="Young S.K."/>
            <person name="Zeng Q."/>
            <person name="Dieguez-Uribeondo J."/>
            <person name="Russ C."/>
            <person name="Tyler B.M."/>
            <person name="van West P."/>
        </authorList>
    </citation>
    <scope>NUCLEOTIDE SEQUENCE [LARGE SCALE GENOMIC DNA]</scope>
    <source>
        <strain evidence="3 4">CBS 223.65</strain>
    </source>
</reference>
<feature type="compositionally biased region" description="Low complexity" evidence="1">
    <location>
        <begin position="42"/>
        <end position="56"/>
    </location>
</feature>
<feature type="chain" id="PRO_5012204131" evidence="2">
    <location>
        <begin position="16"/>
        <end position="191"/>
    </location>
</feature>
<accession>A0A067CZW7</accession>
<gene>
    <name evidence="3" type="ORF">SPRG_00861</name>
</gene>
<protein>
    <submittedName>
        <fullName evidence="3">Uncharacterized protein</fullName>
    </submittedName>
</protein>
<evidence type="ECO:0000256" key="1">
    <source>
        <dbReference type="SAM" id="MobiDB-lite"/>
    </source>
</evidence>
<feature type="region of interest" description="Disordered" evidence="1">
    <location>
        <begin position="171"/>
        <end position="191"/>
    </location>
</feature>
<feature type="compositionally biased region" description="Low complexity" evidence="1">
    <location>
        <begin position="111"/>
        <end position="133"/>
    </location>
</feature>
<dbReference type="OrthoDB" id="10597870at2759"/>
<feature type="compositionally biased region" description="Basic and acidic residues" evidence="1">
    <location>
        <begin position="134"/>
        <end position="143"/>
    </location>
</feature>
<evidence type="ECO:0000256" key="2">
    <source>
        <dbReference type="SAM" id="SignalP"/>
    </source>
</evidence>
<organism evidence="3 4">
    <name type="scientific">Saprolegnia parasitica (strain CBS 223.65)</name>
    <dbReference type="NCBI Taxonomy" id="695850"/>
    <lineage>
        <taxon>Eukaryota</taxon>
        <taxon>Sar</taxon>
        <taxon>Stramenopiles</taxon>
        <taxon>Oomycota</taxon>
        <taxon>Saprolegniomycetes</taxon>
        <taxon>Saprolegniales</taxon>
        <taxon>Saprolegniaceae</taxon>
        <taxon>Saprolegnia</taxon>
    </lineage>
</organism>
<feature type="compositionally biased region" description="Acidic residues" evidence="1">
    <location>
        <begin position="182"/>
        <end position="191"/>
    </location>
</feature>
<dbReference type="RefSeq" id="XP_012194467.1">
    <property type="nucleotide sequence ID" value="XM_012339077.1"/>
</dbReference>
<dbReference type="GeneID" id="24123488"/>
<dbReference type="EMBL" id="KK583190">
    <property type="protein sequence ID" value="KDO34800.1"/>
    <property type="molecule type" value="Genomic_DNA"/>
</dbReference>
<evidence type="ECO:0000313" key="3">
    <source>
        <dbReference type="EMBL" id="KDO34800.1"/>
    </source>
</evidence>
<feature type="compositionally biased region" description="Low complexity" evidence="1">
    <location>
        <begin position="66"/>
        <end position="96"/>
    </location>
</feature>
<dbReference type="AlphaFoldDB" id="A0A067CZW7"/>
<feature type="compositionally biased region" description="Basic and acidic residues" evidence="1">
    <location>
        <begin position="171"/>
        <end position="181"/>
    </location>
</feature>
<evidence type="ECO:0000313" key="4">
    <source>
        <dbReference type="Proteomes" id="UP000030745"/>
    </source>
</evidence>
<dbReference type="KEGG" id="spar:SPRG_00861"/>
<name>A0A067CZW7_SAPPC</name>
<keyword evidence="2" id="KW-0732">Signal</keyword>
<sequence>MKITAYFAVLGWALAMELLDCGPTTPPTASCNCRPTTTTLAPTTGLAAPSGAGSDDGAPRSPLPAPGATTAVPTTTIHGGTPTTSPSSSSVNATTPIPGPTTTNKTASPGPSTTRLTRVPVPTKTPTPTTTRSSDPKHDDDREPYVVILHDDTLDLSRSHLHEPDVYACLERSDSAEHNDSDGNDESWIDV</sequence>
<dbReference type="VEuPathDB" id="FungiDB:SPRG_00861"/>